<gene>
    <name evidence="2" type="ORF">GMA92_15505</name>
</gene>
<reference evidence="2 3" key="1">
    <citation type="journal article" date="2019" name="Nat. Med.">
        <title>A library of human gut bacterial isolates paired with longitudinal multiomics data enables mechanistic microbiome research.</title>
        <authorList>
            <person name="Poyet M."/>
            <person name="Groussin M."/>
            <person name="Gibbons S.M."/>
            <person name="Avila-Pacheco J."/>
            <person name="Jiang X."/>
            <person name="Kearney S.M."/>
            <person name="Perrotta A.R."/>
            <person name="Berdy B."/>
            <person name="Zhao S."/>
            <person name="Lieberman T.D."/>
            <person name="Swanson P.K."/>
            <person name="Smith M."/>
            <person name="Roesemann S."/>
            <person name="Alexander J.E."/>
            <person name="Rich S.A."/>
            <person name="Livny J."/>
            <person name="Vlamakis H."/>
            <person name="Clish C."/>
            <person name="Bullock K."/>
            <person name="Deik A."/>
            <person name="Scott J."/>
            <person name="Pierce K.A."/>
            <person name="Xavier R.J."/>
            <person name="Alm E.J."/>
        </authorList>
    </citation>
    <scope>NUCLEOTIDE SEQUENCE [LARGE SCALE GENOMIC DNA]</scope>
    <source>
        <strain evidence="2 3">BIOML-A198</strain>
    </source>
</reference>
<evidence type="ECO:0000313" key="2">
    <source>
        <dbReference type="EMBL" id="MTK22801.1"/>
    </source>
</evidence>
<organism evidence="2 3">
    <name type="scientific">Turicibacter sanguinis</name>
    <dbReference type="NCBI Taxonomy" id="154288"/>
    <lineage>
        <taxon>Bacteria</taxon>
        <taxon>Bacillati</taxon>
        <taxon>Bacillota</taxon>
        <taxon>Erysipelotrichia</taxon>
        <taxon>Erysipelotrichales</taxon>
        <taxon>Turicibacteraceae</taxon>
        <taxon>Turicibacter</taxon>
    </lineage>
</organism>
<dbReference type="AlphaFoldDB" id="A0A174DG33"/>
<comment type="caution">
    <text evidence="2">The sequence shown here is derived from an EMBL/GenBank/DDBJ whole genome shotgun (WGS) entry which is preliminary data.</text>
</comment>
<sequence length="75" mass="8643">MSYKLTICITETLERLIEVEVDNIDCDPIEYVRQQYLDEEIILDANDAWLSLFLLILIVIVLMVEDTATMDTSSS</sequence>
<feature type="domain" description="DpnD/PcfM-like C-terminal" evidence="1">
    <location>
        <begin position="6"/>
        <end position="47"/>
    </location>
</feature>
<evidence type="ECO:0000313" key="3">
    <source>
        <dbReference type="Proteomes" id="UP000487649"/>
    </source>
</evidence>
<dbReference type="RefSeq" id="WP_006784127.1">
    <property type="nucleotide sequence ID" value="NZ_CAUWFM010000063.1"/>
</dbReference>
<proteinExistence type="predicted"/>
<accession>A0A174DG33</accession>
<dbReference type="InterPro" id="IPR025575">
    <property type="entry name" value="DpnD/PcfM_C"/>
</dbReference>
<dbReference type="EMBL" id="WMQE01000062">
    <property type="protein sequence ID" value="MTK22801.1"/>
    <property type="molecule type" value="Genomic_DNA"/>
</dbReference>
<evidence type="ECO:0000259" key="1">
    <source>
        <dbReference type="Pfam" id="PF14207"/>
    </source>
</evidence>
<dbReference type="Pfam" id="PF14207">
    <property type="entry name" value="DpnD-PcfM"/>
    <property type="match status" value="1"/>
</dbReference>
<name>A0A174DG33_9FIRM</name>
<protein>
    <recommendedName>
        <fullName evidence="1">DpnD/PcfM-like C-terminal domain-containing protein</fullName>
    </recommendedName>
</protein>
<dbReference type="Proteomes" id="UP000487649">
    <property type="component" value="Unassembled WGS sequence"/>
</dbReference>
<dbReference type="GeneID" id="60058852"/>